<dbReference type="AlphaFoldDB" id="A0AA39UE90"/>
<comment type="caution">
    <text evidence="1">The sequence shown here is derived from an EMBL/GenBank/DDBJ whole genome shotgun (WGS) entry which is preliminary data.</text>
</comment>
<protein>
    <submittedName>
        <fullName evidence="1">Uncharacterized protein</fullName>
    </submittedName>
</protein>
<sequence length="141" mass="16828">MNVTQECLPEIKESSSGYSEETITTAKKHAKWVHSYLIIRPISFELFMQACKQFSVEQRKFLKSQLDPMLEAIVGETCRDIEEFSDHLFSEFLRKWPIPGLWEMDAVDRCLLLKELEKDIQYFMRMQRWTQYGDYPAEFMP</sequence>
<dbReference type="EMBL" id="JAUEPU010000092">
    <property type="protein sequence ID" value="KAK0479039.1"/>
    <property type="molecule type" value="Genomic_DNA"/>
</dbReference>
<dbReference type="Proteomes" id="UP001175228">
    <property type="component" value="Unassembled WGS sequence"/>
</dbReference>
<accession>A0AA39UE90</accession>
<evidence type="ECO:0000313" key="2">
    <source>
        <dbReference type="Proteomes" id="UP001175228"/>
    </source>
</evidence>
<proteinExistence type="predicted"/>
<evidence type="ECO:0000313" key="1">
    <source>
        <dbReference type="EMBL" id="KAK0479039.1"/>
    </source>
</evidence>
<name>A0AA39UE90_9AGAR</name>
<organism evidence="1 2">
    <name type="scientific">Armillaria luteobubalina</name>
    <dbReference type="NCBI Taxonomy" id="153913"/>
    <lineage>
        <taxon>Eukaryota</taxon>
        <taxon>Fungi</taxon>
        <taxon>Dikarya</taxon>
        <taxon>Basidiomycota</taxon>
        <taxon>Agaricomycotina</taxon>
        <taxon>Agaricomycetes</taxon>
        <taxon>Agaricomycetidae</taxon>
        <taxon>Agaricales</taxon>
        <taxon>Marasmiineae</taxon>
        <taxon>Physalacriaceae</taxon>
        <taxon>Armillaria</taxon>
    </lineage>
</organism>
<gene>
    <name evidence="1" type="ORF">EDD18DRAFT_1114004</name>
</gene>
<keyword evidence="2" id="KW-1185">Reference proteome</keyword>
<reference evidence="1" key="1">
    <citation type="submission" date="2023-06" db="EMBL/GenBank/DDBJ databases">
        <authorList>
            <consortium name="Lawrence Berkeley National Laboratory"/>
            <person name="Ahrendt S."/>
            <person name="Sahu N."/>
            <person name="Indic B."/>
            <person name="Wong-Bajracharya J."/>
            <person name="Merenyi Z."/>
            <person name="Ke H.-M."/>
            <person name="Monk M."/>
            <person name="Kocsube S."/>
            <person name="Drula E."/>
            <person name="Lipzen A."/>
            <person name="Balint B."/>
            <person name="Henrissat B."/>
            <person name="Andreopoulos B."/>
            <person name="Martin F.M."/>
            <person name="Harder C.B."/>
            <person name="Rigling D."/>
            <person name="Ford K.L."/>
            <person name="Foster G.D."/>
            <person name="Pangilinan J."/>
            <person name="Papanicolaou A."/>
            <person name="Barry K."/>
            <person name="LaButti K."/>
            <person name="Viragh M."/>
            <person name="Koriabine M."/>
            <person name="Yan M."/>
            <person name="Riley R."/>
            <person name="Champramary S."/>
            <person name="Plett K.L."/>
            <person name="Tsai I.J."/>
            <person name="Slot J."/>
            <person name="Sipos G."/>
            <person name="Plett J."/>
            <person name="Nagy L.G."/>
            <person name="Grigoriev I.V."/>
        </authorList>
    </citation>
    <scope>NUCLEOTIDE SEQUENCE</scope>
    <source>
        <strain evidence="1">HWK02</strain>
    </source>
</reference>